<dbReference type="STRING" id="877455.Metbo_1101"/>
<name>F0T5V3_METLA</name>
<dbReference type="SUPFAM" id="SSF52172">
    <property type="entry name" value="CheY-like"/>
    <property type="match status" value="1"/>
</dbReference>
<dbReference type="SMART" id="SM00448">
    <property type="entry name" value="REC"/>
    <property type="match status" value="1"/>
</dbReference>
<dbReference type="Proteomes" id="UP000007490">
    <property type="component" value="Chromosome"/>
</dbReference>
<feature type="domain" description="Response regulatory" evidence="2">
    <location>
        <begin position="7"/>
        <end position="135"/>
    </location>
</feature>
<dbReference type="Gene3D" id="3.40.50.2300">
    <property type="match status" value="1"/>
</dbReference>
<dbReference type="OrthoDB" id="9652at2157"/>
<dbReference type="PANTHER" id="PTHR44520">
    <property type="entry name" value="RESPONSE REGULATOR RCP1-RELATED"/>
    <property type="match status" value="1"/>
</dbReference>
<accession>F0T5V3</accession>
<dbReference type="eggNOG" id="arCOG02589">
    <property type="taxonomic scope" value="Archaea"/>
</dbReference>
<reference evidence="3 4" key="2">
    <citation type="journal article" date="2014" name="Int. J. Syst. Evol. Microbiol.">
        <title>Methanobacterium paludis sp. nov. and a novel strain of Methanobacterium lacus isolated from northern peatlands.</title>
        <authorList>
            <person name="Cadillo-Quiroz H."/>
            <person name="Brauer S.L."/>
            <person name="Goodson N."/>
            <person name="Yavitt J.B."/>
            <person name="Zinder S.H."/>
        </authorList>
    </citation>
    <scope>NUCLEOTIDE SEQUENCE [LARGE SCALE GENOMIC DNA]</scope>
    <source>
        <strain evidence="3 4">AL-21</strain>
    </source>
</reference>
<dbReference type="InterPro" id="IPR011006">
    <property type="entry name" value="CheY-like_superfamily"/>
</dbReference>
<evidence type="ECO:0000313" key="4">
    <source>
        <dbReference type="Proteomes" id="UP000007490"/>
    </source>
</evidence>
<dbReference type="EMBL" id="CP002551">
    <property type="protein sequence ID" value="ADZ09346.1"/>
    <property type="molecule type" value="Genomic_DNA"/>
</dbReference>
<proteinExistence type="predicted"/>
<gene>
    <name evidence="3" type="ordered locus">Metbo_1101</name>
</gene>
<sequence length="153" mass="17389">MSLDETEILLVEDNPTDAELTMRALKKKNLINKLVWVKDGAEALDFIFAKGEFSDRNPEDLPKLILLDLRMPKVDGLEVLHKIKENENTKNIPVVVLTSSKEDRDIVESYKLGVNSYVSKPVEFDEFIEAVSTMGFYWILINKPPSEVPHGTD</sequence>
<dbReference type="CDD" id="cd17557">
    <property type="entry name" value="REC_Rcp-like"/>
    <property type="match status" value="1"/>
</dbReference>
<dbReference type="PANTHER" id="PTHR44520:SF1">
    <property type="entry name" value="TWO-COMPONENT SYSTEM REGULATORY PROTEIN"/>
    <property type="match status" value="1"/>
</dbReference>
<dbReference type="HOGENOM" id="CLU_000445_69_17_2"/>
<dbReference type="GeneID" id="10277551"/>
<keyword evidence="1" id="KW-0597">Phosphoprotein</keyword>
<evidence type="ECO:0000313" key="3">
    <source>
        <dbReference type="EMBL" id="ADZ09346.1"/>
    </source>
</evidence>
<dbReference type="RefSeq" id="WP_013644697.1">
    <property type="nucleotide sequence ID" value="NC_015216.1"/>
</dbReference>
<keyword evidence="4" id="KW-1185">Reference proteome</keyword>
<dbReference type="PROSITE" id="PS50110">
    <property type="entry name" value="RESPONSE_REGULATORY"/>
    <property type="match status" value="1"/>
</dbReference>
<organism evidence="3 4">
    <name type="scientific">Methanobacterium lacus (strain AL-21)</name>
    <dbReference type="NCBI Taxonomy" id="877455"/>
    <lineage>
        <taxon>Archaea</taxon>
        <taxon>Methanobacteriati</taxon>
        <taxon>Methanobacteriota</taxon>
        <taxon>Methanomada group</taxon>
        <taxon>Methanobacteria</taxon>
        <taxon>Methanobacteriales</taxon>
        <taxon>Methanobacteriaceae</taxon>
        <taxon>Methanobacterium</taxon>
    </lineage>
</organism>
<evidence type="ECO:0000259" key="2">
    <source>
        <dbReference type="PROSITE" id="PS50110"/>
    </source>
</evidence>
<dbReference type="Pfam" id="PF00072">
    <property type="entry name" value="Response_reg"/>
    <property type="match status" value="1"/>
</dbReference>
<evidence type="ECO:0000256" key="1">
    <source>
        <dbReference type="PROSITE-ProRule" id="PRU00169"/>
    </source>
</evidence>
<dbReference type="AlphaFoldDB" id="F0T5V3"/>
<dbReference type="GO" id="GO:0000160">
    <property type="term" value="P:phosphorelay signal transduction system"/>
    <property type="evidence" value="ECO:0007669"/>
    <property type="project" value="InterPro"/>
</dbReference>
<protein>
    <submittedName>
        <fullName evidence="3">Response regulator receiver protein</fullName>
    </submittedName>
</protein>
<dbReference type="InterPro" id="IPR001789">
    <property type="entry name" value="Sig_transdc_resp-reg_receiver"/>
</dbReference>
<dbReference type="KEGG" id="mel:Metbo_1101"/>
<feature type="modified residue" description="4-aspartylphosphate" evidence="1">
    <location>
        <position position="68"/>
    </location>
</feature>
<reference evidence="4" key="1">
    <citation type="submission" date="2011-02" db="EMBL/GenBank/DDBJ databases">
        <title>Complete sequence of Methanobacterium sp. AL-21.</title>
        <authorList>
            <consortium name="US DOE Joint Genome Institute"/>
            <person name="Lucas S."/>
            <person name="Copeland A."/>
            <person name="Lapidus A."/>
            <person name="Cheng J.-F."/>
            <person name="Goodwin L."/>
            <person name="Pitluck S."/>
            <person name="Chertkov O."/>
            <person name="Detter J.C."/>
            <person name="Han C."/>
            <person name="Tapia R."/>
            <person name="Land M."/>
            <person name="Hauser L."/>
            <person name="Kyrpides N."/>
            <person name="Ivanova N."/>
            <person name="Mikhailova N."/>
            <person name="Pagani I."/>
            <person name="Cadillo-Quiroz H."/>
            <person name="Imachi H."/>
            <person name="Zinder S."/>
            <person name="Liu W."/>
            <person name="Woyke T."/>
        </authorList>
    </citation>
    <scope>NUCLEOTIDE SEQUENCE [LARGE SCALE GENOMIC DNA]</scope>
    <source>
        <strain evidence="4">AL-21</strain>
    </source>
</reference>
<dbReference type="InterPro" id="IPR052893">
    <property type="entry name" value="TCS_response_regulator"/>
</dbReference>